<dbReference type="HOGENOM" id="CLU_1816647_0_0_1"/>
<dbReference type="Proteomes" id="UP000014071">
    <property type="component" value="Unassembled WGS sequence"/>
</dbReference>
<dbReference type="GeneID" id="24107547"/>
<dbReference type="EMBL" id="DF238785">
    <property type="protein sequence ID" value="GAC94681.1"/>
    <property type="molecule type" value="Genomic_DNA"/>
</dbReference>
<organism evidence="2 3">
    <name type="scientific">Pseudozyma hubeiensis (strain SY62)</name>
    <name type="common">Yeast</name>
    <dbReference type="NCBI Taxonomy" id="1305764"/>
    <lineage>
        <taxon>Eukaryota</taxon>
        <taxon>Fungi</taxon>
        <taxon>Dikarya</taxon>
        <taxon>Basidiomycota</taxon>
        <taxon>Ustilaginomycotina</taxon>
        <taxon>Ustilaginomycetes</taxon>
        <taxon>Ustilaginales</taxon>
        <taxon>Ustilaginaceae</taxon>
        <taxon>Pseudozyma</taxon>
    </lineage>
</organism>
<reference evidence="3" key="1">
    <citation type="journal article" date="2013" name="Genome Announc.">
        <title>Draft genome sequence of the basidiomycetous yeast-like fungus Pseudozyma hubeiensis SY62, which produces an abundant amount of the biosurfactant mannosylerythritol lipids.</title>
        <authorList>
            <person name="Konishi M."/>
            <person name="Hatada Y."/>
            <person name="Horiuchi J."/>
        </authorList>
    </citation>
    <scope>NUCLEOTIDE SEQUENCE [LARGE SCALE GENOMIC DNA]</scope>
    <source>
        <strain evidence="3">SY62</strain>
    </source>
</reference>
<dbReference type="AlphaFoldDB" id="R9P0K5"/>
<evidence type="ECO:0000256" key="1">
    <source>
        <dbReference type="SAM" id="MobiDB-lite"/>
    </source>
</evidence>
<feature type="region of interest" description="Disordered" evidence="1">
    <location>
        <begin position="1"/>
        <end position="42"/>
    </location>
</feature>
<gene>
    <name evidence="2" type="ORF">PHSY_002254</name>
</gene>
<protein>
    <submittedName>
        <fullName evidence="2">Uncharacterized protein</fullName>
    </submittedName>
</protein>
<accession>R9P0K5</accession>
<proteinExistence type="predicted"/>
<evidence type="ECO:0000313" key="2">
    <source>
        <dbReference type="EMBL" id="GAC94681.1"/>
    </source>
</evidence>
<keyword evidence="3" id="KW-1185">Reference proteome</keyword>
<evidence type="ECO:0000313" key="3">
    <source>
        <dbReference type="Proteomes" id="UP000014071"/>
    </source>
</evidence>
<feature type="compositionally biased region" description="Polar residues" evidence="1">
    <location>
        <begin position="1"/>
        <end position="12"/>
    </location>
</feature>
<sequence length="142" mass="16037">MRSSCAPSSAPTARTHRRRGQRATMGGEDEGRTKRWKCGKRGVEEKKGKRTHEIWNAECTGKITSDVKSYSLPVTEPESPTLDLPNRWVCRKDIQASLASSRARLCQATEQVCPPVVGGFRQLRKRRGAELWWRLDAESLVD</sequence>
<dbReference type="RefSeq" id="XP_012188268.1">
    <property type="nucleotide sequence ID" value="XM_012332878.1"/>
</dbReference>
<name>R9P0K5_PSEHS</name>